<dbReference type="EMBL" id="BAABIM010000002">
    <property type="protein sequence ID" value="GAA4685839.1"/>
    <property type="molecule type" value="Genomic_DNA"/>
</dbReference>
<dbReference type="SUPFAM" id="SSF52402">
    <property type="entry name" value="Adenine nucleotide alpha hydrolases-like"/>
    <property type="match status" value="1"/>
</dbReference>
<dbReference type="InterPro" id="IPR014729">
    <property type="entry name" value="Rossmann-like_a/b/a_fold"/>
</dbReference>
<organism evidence="1 2">
    <name type="scientific">Nocardioides nanhaiensis</name>
    <dbReference type="NCBI Taxonomy" id="1476871"/>
    <lineage>
        <taxon>Bacteria</taxon>
        <taxon>Bacillati</taxon>
        <taxon>Actinomycetota</taxon>
        <taxon>Actinomycetes</taxon>
        <taxon>Propionibacteriales</taxon>
        <taxon>Nocardioidaceae</taxon>
        <taxon>Nocardioides</taxon>
    </lineage>
</organism>
<reference evidence="2" key="1">
    <citation type="journal article" date="2019" name="Int. J. Syst. Evol. Microbiol.">
        <title>The Global Catalogue of Microorganisms (GCM) 10K type strain sequencing project: providing services to taxonomists for standard genome sequencing and annotation.</title>
        <authorList>
            <consortium name="The Broad Institute Genomics Platform"/>
            <consortium name="The Broad Institute Genome Sequencing Center for Infectious Disease"/>
            <person name="Wu L."/>
            <person name="Ma J."/>
        </authorList>
    </citation>
    <scope>NUCLEOTIDE SEQUENCE [LARGE SCALE GENOMIC DNA]</scope>
    <source>
        <strain evidence="2">JCM 18127</strain>
    </source>
</reference>
<evidence type="ECO:0000313" key="1">
    <source>
        <dbReference type="EMBL" id="GAA4685839.1"/>
    </source>
</evidence>
<dbReference type="RefSeq" id="WP_345266144.1">
    <property type="nucleotide sequence ID" value="NZ_BAABIM010000002.1"/>
</dbReference>
<name>A0ABP8WC09_9ACTN</name>
<dbReference type="GO" id="GO:0016740">
    <property type="term" value="F:transferase activity"/>
    <property type="evidence" value="ECO:0007669"/>
    <property type="project" value="UniProtKB-KW"/>
</dbReference>
<protein>
    <submittedName>
        <fullName evidence="1">ATP-dependent sacrificial sulfur transferase LarE</fullName>
    </submittedName>
</protein>
<evidence type="ECO:0000313" key="2">
    <source>
        <dbReference type="Proteomes" id="UP001500621"/>
    </source>
</evidence>
<keyword evidence="2" id="KW-1185">Reference proteome</keyword>
<keyword evidence="1" id="KW-0808">Transferase</keyword>
<dbReference type="PANTHER" id="PTHR43169">
    <property type="entry name" value="EXSB FAMILY PROTEIN"/>
    <property type="match status" value="1"/>
</dbReference>
<dbReference type="InterPro" id="IPR052188">
    <property type="entry name" value="Ni-pincer_cofactor_biosynth"/>
</dbReference>
<dbReference type="PANTHER" id="PTHR43169:SF2">
    <property type="entry name" value="NAD_GMP SYNTHASE DOMAIN-CONTAINING PROTEIN"/>
    <property type="match status" value="1"/>
</dbReference>
<accession>A0ABP8WC09</accession>
<dbReference type="Gene3D" id="3.40.50.620">
    <property type="entry name" value="HUPs"/>
    <property type="match status" value="1"/>
</dbReference>
<comment type="caution">
    <text evidence="1">The sequence shown here is derived from an EMBL/GenBank/DDBJ whole genome shotgun (WGS) entry which is preliminary data.</text>
</comment>
<gene>
    <name evidence="1" type="primary">larE_2</name>
    <name evidence="1" type="ORF">GCM10023226_24420</name>
</gene>
<dbReference type="Proteomes" id="UP001500621">
    <property type="component" value="Unassembled WGS sequence"/>
</dbReference>
<proteinExistence type="predicted"/>
<sequence>MSTHPAQAALTATLSAHPRRVVACSGGVDSLLLAAVAHEAAPATTVVAHSVTPAVPEAATERVRRTAGELGWHLVLVDSPEFDDERYLANPVDRCFFCKTNLYDELERIVADLPQAHAGWTLLSGANTDDLGEYRPGLLAAAEHAVRHPYVEAGLGKADIRALAGDRGHAWHQLPAAPCLASRLYTGTPVTPGLVRAVEAGEAMATRLTGEQVLRTRVRDDVVLLELPAATRHRVDERVLGAVLTVMRRHAPHLRRTELDPEPYAPGRSFVGAPQPVSLGLPLTRVGG</sequence>